<protein>
    <submittedName>
        <fullName evidence="2">Nuclear transport factor 2 family protein</fullName>
    </submittedName>
</protein>
<proteinExistence type="predicted"/>
<evidence type="ECO:0000259" key="1">
    <source>
        <dbReference type="Pfam" id="PF12680"/>
    </source>
</evidence>
<dbReference type="RefSeq" id="WP_386435274.1">
    <property type="nucleotide sequence ID" value="NZ_JBHSBB010000026.1"/>
</dbReference>
<dbReference type="SUPFAM" id="SSF54427">
    <property type="entry name" value="NTF2-like"/>
    <property type="match status" value="1"/>
</dbReference>
<organism evidence="2 3">
    <name type="scientific">Streptomyces polygonati</name>
    <dbReference type="NCBI Taxonomy" id="1617087"/>
    <lineage>
        <taxon>Bacteria</taxon>
        <taxon>Bacillati</taxon>
        <taxon>Actinomycetota</taxon>
        <taxon>Actinomycetes</taxon>
        <taxon>Kitasatosporales</taxon>
        <taxon>Streptomycetaceae</taxon>
        <taxon>Streptomyces</taxon>
    </lineage>
</organism>
<accession>A0ABV8HTI9</accession>
<dbReference type="Proteomes" id="UP001595765">
    <property type="component" value="Unassembled WGS sequence"/>
</dbReference>
<feature type="domain" description="SnoaL-like" evidence="1">
    <location>
        <begin position="13"/>
        <end position="122"/>
    </location>
</feature>
<sequence>MTAVTAELIFDAYVALVSGDRRQAVKYWAEDLRFLVPGRHAQAGWREGLDDLLAFRRALDEASGGSFTADPVTSMINDDHSMDVVRVHAVRAGAPAGSTSPYDVLDGRSMQVFRWSEGRVVEGYAGWFGDGAINYEQWWSPIGPDGTRRDI</sequence>
<gene>
    <name evidence="2" type="ORF">ACFO3J_28560</name>
</gene>
<keyword evidence="3" id="KW-1185">Reference proteome</keyword>
<dbReference type="Pfam" id="PF12680">
    <property type="entry name" value="SnoaL_2"/>
    <property type="match status" value="1"/>
</dbReference>
<comment type="caution">
    <text evidence="2">The sequence shown here is derived from an EMBL/GenBank/DDBJ whole genome shotgun (WGS) entry which is preliminary data.</text>
</comment>
<evidence type="ECO:0000313" key="3">
    <source>
        <dbReference type="Proteomes" id="UP001595765"/>
    </source>
</evidence>
<dbReference type="InterPro" id="IPR032710">
    <property type="entry name" value="NTF2-like_dom_sf"/>
</dbReference>
<dbReference type="InterPro" id="IPR037401">
    <property type="entry name" value="SnoaL-like"/>
</dbReference>
<dbReference type="Gene3D" id="3.10.450.50">
    <property type="match status" value="1"/>
</dbReference>
<evidence type="ECO:0000313" key="2">
    <source>
        <dbReference type="EMBL" id="MFC4035393.1"/>
    </source>
</evidence>
<name>A0ABV8HTI9_9ACTN</name>
<dbReference type="EMBL" id="JBHSBB010000026">
    <property type="protein sequence ID" value="MFC4035393.1"/>
    <property type="molecule type" value="Genomic_DNA"/>
</dbReference>
<reference evidence="3" key="1">
    <citation type="journal article" date="2019" name="Int. J. Syst. Evol. Microbiol.">
        <title>The Global Catalogue of Microorganisms (GCM) 10K type strain sequencing project: providing services to taxonomists for standard genome sequencing and annotation.</title>
        <authorList>
            <consortium name="The Broad Institute Genomics Platform"/>
            <consortium name="The Broad Institute Genome Sequencing Center for Infectious Disease"/>
            <person name="Wu L."/>
            <person name="Ma J."/>
        </authorList>
    </citation>
    <scope>NUCLEOTIDE SEQUENCE [LARGE SCALE GENOMIC DNA]</scope>
    <source>
        <strain evidence="3">CGMCC 4.7237</strain>
    </source>
</reference>